<evidence type="ECO:0000313" key="2">
    <source>
        <dbReference type="EMBL" id="RDY31718.1"/>
    </source>
</evidence>
<feature type="transmembrane region" description="Helical" evidence="1">
    <location>
        <begin position="366"/>
        <end position="389"/>
    </location>
</feature>
<comment type="caution">
    <text evidence="2">The sequence shown here is derived from an EMBL/GenBank/DDBJ whole genome shotgun (WGS) entry which is preliminary data.</text>
</comment>
<feature type="transmembrane region" description="Helical" evidence="1">
    <location>
        <begin position="194"/>
        <end position="212"/>
    </location>
</feature>
<feature type="transmembrane region" description="Helical" evidence="1">
    <location>
        <begin position="137"/>
        <end position="161"/>
    </location>
</feature>
<protein>
    <submittedName>
        <fullName evidence="2">Uncharacterized protein</fullName>
    </submittedName>
</protein>
<reference evidence="2 3" key="1">
    <citation type="journal article" date="2017" name="Genome Announc.">
        <title>Draft Genome Sequence of a Sporulating and Motile Strain of Lachnotalea glycerini Isolated from Water in Quebec City, Canada.</title>
        <authorList>
            <person name="Maheux A.F."/>
            <person name="Boudreau D.K."/>
            <person name="Berube E."/>
            <person name="Boissinot M."/>
            <person name="Raymond F."/>
            <person name="Brodeur S."/>
            <person name="Corbeil J."/>
            <person name="Isabel S."/>
            <person name="Omar R.F."/>
            <person name="Bergeron M.G."/>
        </authorList>
    </citation>
    <scope>NUCLEOTIDE SEQUENCE [LARGE SCALE GENOMIC DNA]</scope>
    <source>
        <strain evidence="2 3">CCRI-19302</strain>
    </source>
</reference>
<evidence type="ECO:0000313" key="3">
    <source>
        <dbReference type="Proteomes" id="UP000216411"/>
    </source>
</evidence>
<dbReference type="AlphaFoldDB" id="A0A371JG68"/>
<keyword evidence="1" id="KW-1133">Transmembrane helix</keyword>
<dbReference type="Proteomes" id="UP000216411">
    <property type="component" value="Unassembled WGS sequence"/>
</dbReference>
<feature type="transmembrane region" description="Helical" evidence="1">
    <location>
        <begin position="10"/>
        <end position="28"/>
    </location>
</feature>
<evidence type="ECO:0000256" key="1">
    <source>
        <dbReference type="SAM" id="Phobius"/>
    </source>
</evidence>
<sequence length="392" mass="46747">MLKKIYERKVVIIIVVQMIIMILVIPQLEYPDASLHYYKIYNNIRNELYFSILSFLNPFVEKFSSSTNVTFNLNPDFGYFLWQPLWVHDEYNLLIVMMYQSVNIILILFNIFLFNYVIKKDKMLLNDEKNWMVRLNLLYYLFPPTSYLIIGITSDIIVYLYQPYLFWMLYSKKYISSILTSVVLFLVADKSAIISLMIIIIYISIIFLKKLYSKNKKFFITFILTSGCLVLTIIIRYNIKEISIDNNLFYIMKMILTKHGNVTTKFIIFFTTFVCLWGSGSYMTFPLFYIIYILLIFKIIYRSFHDKEDNSFYYLILAGGITVLGIIMLFPSYCHIRYFMFFPILFIWGAEKYILKDNHIKNDRKFMLISYLLSGHNIILAILIGIYTFKVL</sequence>
<feature type="transmembrane region" description="Helical" evidence="1">
    <location>
        <begin position="285"/>
        <end position="301"/>
    </location>
</feature>
<organism evidence="2 3">
    <name type="scientific">Lachnotalea glycerini</name>
    <dbReference type="NCBI Taxonomy" id="1763509"/>
    <lineage>
        <taxon>Bacteria</taxon>
        <taxon>Bacillati</taxon>
        <taxon>Bacillota</taxon>
        <taxon>Clostridia</taxon>
        <taxon>Lachnospirales</taxon>
        <taxon>Lachnospiraceae</taxon>
        <taxon>Lachnotalea</taxon>
    </lineage>
</organism>
<dbReference type="EMBL" id="NOKA02000011">
    <property type="protein sequence ID" value="RDY31718.1"/>
    <property type="molecule type" value="Genomic_DNA"/>
</dbReference>
<feature type="transmembrane region" description="Helical" evidence="1">
    <location>
        <begin position="218"/>
        <end position="239"/>
    </location>
</feature>
<keyword evidence="1" id="KW-0472">Membrane</keyword>
<feature type="transmembrane region" description="Helical" evidence="1">
    <location>
        <begin position="260"/>
        <end position="279"/>
    </location>
</feature>
<accession>A0A371JG68</accession>
<dbReference type="RefSeq" id="WP_094375841.1">
    <property type="nucleotide sequence ID" value="NZ_NOKA02000011.1"/>
</dbReference>
<feature type="transmembrane region" description="Helical" evidence="1">
    <location>
        <begin position="167"/>
        <end position="187"/>
    </location>
</feature>
<proteinExistence type="predicted"/>
<name>A0A371JG68_9FIRM</name>
<keyword evidence="3" id="KW-1185">Reference proteome</keyword>
<gene>
    <name evidence="2" type="ORF">CG710_008340</name>
</gene>
<feature type="transmembrane region" description="Helical" evidence="1">
    <location>
        <begin position="336"/>
        <end position="354"/>
    </location>
</feature>
<keyword evidence="1" id="KW-0812">Transmembrane</keyword>
<feature type="transmembrane region" description="Helical" evidence="1">
    <location>
        <begin position="313"/>
        <end position="330"/>
    </location>
</feature>
<feature type="transmembrane region" description="Helical" evidence="1">
    <location>
        <begin position="91"/>
        <end position="116"/>
    </location>
</feature>